<feature type="region of interest" description="Disordered" evidence="1">
    <location>
        <begin position="18"/>
        <end position="67"/>
    </location>
</feature>
<evidence type="ECO:0000313" key="3">
    <source>
        <dbReference type="Proteomes" id="UP000003240"/>
    </source>
</evidence>
<protein>
    <submittedName>
        <fullName evidence="2">Uncharacterized protein</fullName>
    </submittedName>
</protein>
<evidence type="ECO:0000256" key="1">
    <source>
        <dbReference type="SAM" id="MobiDB-lite"/>
    </source>
</evidence>
<gene>
    <name evidence="2" type="ORF">ALO_05098</name>
</gene>
<dbReference type="RefSeq" id="WP_004093445.1">
    <property type="nucleotide sequence ID" value="NZ_AFGF01000040.1"/>
</dbReference>
<dbReference type="Proteomes" id="UP000003240">
    <property type="component" value="Unassembled WGS sequence"/>
</dbReference>
<dbReference type="AlphaFoldDB" id="F7NG33"/>
<reference evidence="2 3" key="1">
    <citation type="journal article" date="2011" name="EMBO J.">
        <title>Structural diversity of bacterial flagellar motors.</title>
        <authorList>
            <person name="Chen S."/>
            <person name="Beeby M."/>
            <person name="Murphy G.E."/>
            <person name="Leadbetter J.R."/>
            <person name="Hendrixson D.R."/>
            <person name="Briegel A."/>
            <person name="Li Z."/>
            <person name="Shi J."/>
            <person name="Tocheva E.I."/>
            <person name="Muller A."/>
            <person name="Dobro M.J."/>
            <person name="Jensen G.J."/>
        </authorList>
    </citation>
    <scope>NUCLEOTIDE SEQUENCE [LARGE SCALE GENOMIC DNA]</scope>
    <source>
        <strain evidence="2 3">DSM 6540</strain>
    </source>
</reference>
<comment type="caution">
    <text evidence="2">The sequence shown here is derived from an EMBL/GenBank/DDBJ whole genome shotgun (WGS) entry which is preliminary data.</text>
</comment>
<accession>F7NG33</accession>
<organism evidence="2 3">
    <name type="scientific">Acetonema longum DSM 6540</name>
    <dbReference type="NCBI Taxonomy" id="1009370"/>
    <lineage>
        <taxon>Bacteria</taxon>
        <taxon>Bacillati</taxon>
        <taxon>Bacillota</taxon>
        <taxon>Negativicutes</taxon>
        <taxon>Acetonemataceae</taxon>
        <taxon>Acetonema</taxon>
    </lineage>
</organism>
<dbReference type="EMBL" id="AFGF01000040">
    <property type="protein sequence ID" value="EGO64951.1"/>
    <property type="molecule type" value="Genomic_DNA"/>
</dbReference>
<evidence type="ECO:0000313" key="2">
    <source>
        <dbReference type="EMBL" id="EGO64951.1"/>
    </source>
</evidence>
<proteinExistence type="predicted"/>
<name>F7NG33_9FIRM</name>
<feature type="compositionally biased region" description="Low complexity" evidence="1">
    <location>
        <begin position="45"/>
        <end position="65"/>
    </location>
</feature>
<sequence length="132" mass="14798">MTLRPLMQGAMNDPWLLLQPGQTSPIPAQPTSASVAQRYREWSEAAQAQDNPPQAQPASAPESSQILKSPNFAAVASSLAQRAHSRLKSSQEHERELHTNVWYREKSIRAYREVIQGFPEQTETTSRINFIA</sequence>
<keyword evidence="3" id="KW-1185">Reference proteome</keyword>
<feature type="compositionally biased region" description="Polar residues" evidence="1">
    <location>
        <begin position="20"/>
        <end position="35"/>
    </location>
</feature>